<dbReference type="InterPro" id="IPR035897">
    <property type="entry name" value="Toll_tir_struct_dom_sf"/>
</dbReference>
<name>A0AA86W532_9FABA</name>
<dbReference type="Proteomes" id="UP001189624">
    <property type="component" value="Chromosome 11"/>
</dbReference>
<keyword evidence="1" id="KW-0433">Leucine-rich repeat</keyword>
<dbReference type="SUPFAM" id="SSF52058">
    <property type="entry name" value="L domain-like"/>
    <property type="match status" value="1"/>
</dbReference>
<dbReference type="PROSITE" id="PS50104">
    <property type="entry name" value="TIR"/>
    <property type="match status" value="1"/>
</dbReference>
<protein>
    <recommendedName>
        <fullName evidence="3">TIR domain-containing protein</fullName>
    </recommendedName>
</protein>
<dbReference type="SUPFAM" id="SSF52200">
    <property type="entry name" value="Toll/Interleukin receptor TIR domain"/>
    <property type="match status" value="1"/>
</dbReference>
<gene>
    <name evidence="4" type="ORF">AYBTSS11_LOCUS30963</name>
</gene>
<dbReference type="InterPro" id="IPR000157">
    <property type="entry name" value="TIR_dom"/>
</dbReference>
<organism evidence="4 5">
    <name type="scientific">Sphenostylis stenocarpa</name>
    <dbReference type="NCBI Taxonomy" id="92480"/>
    <lineage>
        <taxon>Eukaryota</taxon>
        <taxon>Viridiplantae</taxon>
        <taxon>Streptophyta</taxon>
        <taxon>Embryophyta</taxon>
        <taxon>Tracheophyta</taxon>
        <taxon>Spermatophyta</taxon>
        <taxon>Magnoliopsida</taxon>
        <taxon>eudicotyledons</taxon>
        <taxon>Gunneridae</taxon>
        <taxon>Pentapetalae</taxon>
        <taxon>rosids</taxon>
        <taxon>fabids</taxon>
        <taxon>Fabales</taxon>
        <taxon>Fabaceae</taxon>
        <taxon>Papilionoideae</taxon>
        <taxon>50 kb inversion clade</taxon>
        <taxon>NPAAA clade</taxon>
        <taxon>indigoferoid/millettioid clade</taxon>
        <taxon>Phaseoleae</taxon>
        <taxon>Sphenostylis</taxon>
    </lineage>
</organism>
<dbReference type="GO" id="GO:0007165">
    <property type="term" value="P:signal transduction"/>
    <property type="evidence" value="ECO:0007669"/>
    <property type="project" value="InterPro"/>
</dbReference>
<dbReference type="PANTHER" id="PTHR11017:SF259">
    <property type="entry name" value="ADP-RIBOSYL CYCLASE_CYCLIC ADP-RIBOSE HYDROLASE"/>
    <property type="match status" value="1"/>
</dbReference>
<dbReference type="Pfam" id="PF07725">
    <property type="entry name" value="LRR_3"/>
    <property type="match status" value="1"/>
</dbReference>
<proteinExistence type="predicted"/>
<dbReference type="Pfam" id="PF01582">
    <property type="entry name" value="TIR"/>
    <property type="match status" value="1"/>
</dbReference>
<evidence type="ECO:0000256" key="1">
    <source>
        <dbReference type="ARBA" id="ARBA00022614"/>
    </source>
</evidence>
<dbReference type="InterPro" id="IPR044974">
    <property type="entry name" value="Disease_R_plants"/>
</dbReference>
<dbReference type="Gene3D" id="3.80.10.10">
    <property type="entry name" value="Ribonuclease Inhibitor"/>
    <property type="match status" value="2"/>
</dbReference>
<dbReference type="InterPro" id="IPR058192">
    <property type="entry name" value="WHD_ROQ1-like"/>
</dbReference>
<dbReference type="Gene3D" id="3.40.50.10140">
    <property type="entry name" value="Toll/interleukin-1 receptor homology (TIR) domain"/>
    <property type="match status" value="1"/>
</dbReference>
<dbReference type="Gramene" id="rna-AYBTSS11_LOCUS30963">
    <property type="protein sequence ID" value="CAJ1978762.1"/>
    <property type="gene ID" value="gene-AYBTSS11_LOCUS30963"/>
</dbReference>
<sequence>MASSSIQNRSSSRTRNFDVFVSFRGEDTRNGFTGHLFASLQRKGVVAFRDDQKIKKGELLEPELLQAIEGSRVFIVVFSKDYASSTWCMKELTKIVDWVEETGRSVLPVFYDITPSEVRKQSGKFERAFVEHEERPQHEEIEKVVDEVTNILGHNQILCFGDDLVDMHSRVKQLEELLDLVQMKMDLGPGIRLVRSRLSNLKALIILDNVDKLEQLEKLALLPTNLELLEYRGFCPDVGLKVLIEKSLISYKGPTIMMHDLLKELGKSIEAKNLEAVVIDYYSKPADSTLTVDGLSKMNQLNFLILQGVKSSGILNHLSNELRYILWIGSPFTSLPSSFYPDRLVELIMPRSKIKHLWEGTKIPDLKGIPHLKHLVLQGCVEMVRIDPSVGILKELTRLNLKDCKNLVLDLGIIFGIDSLEELDLSGCPKLFDENVDKNTNDIKFSTPSPLKVLMFPFQFFSSPKAAEDSSALSLFYLLYPPHLVYLDLSFCNILKIPDAIGNSHALASLNLGGNKFVTLPTTINQLSKLQFLNLEHCKQLKHLPELPILKEETFGVSDRGIFIFDCPKLSEMEKYYSMIFSTTMQHLQSQSGIDNYFMVPIIFKRDLVTVELDHLLVMFFSRKFLVEHLGGSAPGFRHPCLLLEVKGWGYRCLFEEDLQPLKSNIISNATSSSSSSRKRKLLTN</sequence>
<keyword evidence="2" id="KW-0677">Repeat</keyword>
<dbReference type="InterPro" id="IPR001611">
    <property type="entry name" value="Leu-rich_rpt"/>
</dbReference>
<dbReference type="GO" id="GO:0006952">
    <property type="term" value="P:defense response"/>
    <property type="evidence" value="ECO:0007669"/>
    <property type="project" value="InterPro"/>
</dbReference>
<dbReference type="PANTHER" id="PTHR11017">
    <property type="entry name" value="LEUCINE-RICH REPEAT-CONTAINING PROTEIN"/>
    <property type="match status" value="1"/>
</dbReference>
<dbReference type="Pfam" id="PF13855">
    <property type="entry name" value="LRR_8"/>
    <property type="match status" value="1"/>
</dbReference>
<dbReference type="InterPro" id="IPR032675">
    <property type="entry name" value="LRR_dom_sf"/>
</dbReference>
<feature type="domain" description="TIR" evidence="3">
    <location>
        <begin position="15"/>
        <end position="152"/>
    </location>
</feature>
<evidence type="ECO:0000313" key="4">
    <source>
        <dbReference type="EMBL" id="CAJ1978762.1"/>
    </source>
</evidence>
<evidence type="ECO:0000259" key="3">
    <source>
        <dbReference type="PROSITE" id="PS50104"/>
    </source>
</evidence>
<dbReference type="InterPro" id="IPR011713">
    <property type="entry name" value="Leu-rich_rpt_3"/>
</dbReference>
<keyword evidence="5" id="KW-1185">Reference proteome</keyword>
<reference evidence="4" key="1">
    <citation type="submission" date="2023-10" db="EMBL/GenBank/DDBJ databases">
        <authorList>
            <person name="Domelevo Entfellner J.-B."/>
        </authorList>
    </citation>
    <scope>NUCLEOTIDE SEQUENCE</scope>
</reference>
<evidence type="ECO:0000313" key="5">
    <source>
        <dbReference type="Proteomes" id="UP001189624"/>
    </source>
</evidence>
<dbReference type="EMBL" id="OY731408">
    <property type="protein sequence ID" value="CAJ1978762.1"/>
    <property type="molecule type" value="Genomic_DNA"/>
</dbReference>
<dbReference type="Pfam" id="PF23282">
    <property type="entry name" value="WHD_ROQ1"/>
    <property type="match status" value="1"/>
</dbReference>
<dbReference type="SMART" id="SM00255">
    <property type="entry name" value="TIR"/>
    <property type="match status" value="1"/>
</dbReference>
<dbReference type="AlphaFoldDB" id="A0AA86W532"/>
<accession>A0AA86W532</accession>
<evidence type="ECO:0000256" key="2">
    <source>
        <dbReference type="ARBA" id="ARBA00022737"/>
    </source>
</evidence>